<protein>
    <submittedName>
        <fullName evidence="1">Uncharacterized protein</fullName>
    </submittedName>
</protein>
<name>A0A6A8AGP6_9HYPH</name>
<evidence type="ECO:0000313" key="2">
    <source>
        <dbReference type="Proteomes" id="UP000435138"/>
    </source>
</evidence>
<gene>
    <name evidence="1" type="ORF">GAO09_28655</name>
</gene>
<evidence type="ECO:0000313" key="1">
    <source>
        <dbReference type="EMBL" id="MQY50004.1"/>
    </source>
</evidence>
<keyword evidence="2" id="KW-1185">Reference proteome</keyword>
<proteinExistence type="predicted"/>
<sequence>MRYLDDDYISSALNRGKSVEQFLGKSPEDPGCIRHVELRPTRGVIELWVYDAEDIGDEEFLDLYDFPTLTDEDDEGPVATFDDVEAALALAQEKIGADRTRWTNALIGQSEYLDYIRAGRPDRWPLEA</sequence>
<dbReference type="AlphaFoldDB" id="A0A6A8AGP6"/>
<dbReference type="EMBL" id="WIXI01000051">
    <property type="protein sequence ID" value="MQY50004.1"/>
    <property type="molecule type" value="Genomic_DNA"/>
</dbReference>
<accession>A0A6A8AGP6</accession>
<organism evidence="1 2">
    <name type="scientific">Endobacterium cereale</name>
    <dbReference type="NCBI Taxonomy" id="2663029"/>
    <lineage>
        <taxon>Bacteria</taxon>
        <taxon>Pseudomonadati</taxon>
        <taxon>Pseudomonadota</taxon>
        <taxon>Alphaproteobacteria</taxon>
        <taxon>Hyphomicrobiales</taxon>
        <taxon>Rhizobiaceae</taxon>
        <taxon>Endobacterium</taxon>
    </lineage>
</organism>
<comment type="caution">
    <text evidence="1">The sequence shown here is derived from an EMBL/GenBank/DDBJ whole genome shotgun (WGS) entry which is preliminary data.</text>
</comment>
<reference evidence="1 2" key="1">
    <citation type="submission" date="2019-11" db="EMBL/GenBank/DDBJ databases">
        <title>Genome analysis of Rhizobacterium cereale a novel genus and species isolated from maize roots in North Spain.</title>
        <authorList>
            <person name="Menendez E."/>
            <person name="Flores-Felix J.D."/>
            <person name="Ramirez-Bahena M.-H."/>
            <person name="Igual J.M."/>
            <person name="Garcia-Fraile P."/>
            <person name="Peix A."/>
            <person name="Velazquez E."/>
        </authorList>
    </citation>
    <scope>NUCLEOTIDE SEQUENCE [LARGE SCALE GENOMIC DNA]</scope>
    <source>
        <strain evidence="1 2">RZME27</strain>
    </source>
</reference>
<dbReference type="Proteomes" id="UP000435138">
    <property type="component" value="Unassembled WGS sequence"/>
</dbReference>